<sequence length="97" mass="10507">MVSMALLGPEDVQKAEALEKKSKQSALKLFHQLASAQEVERAHHVAQFSLASSTGSFKVLDMAQKLAEKANQYRLADAVAALPRHALVPQLTSAQPQ</sequence>
<proteinExistence type="predicted"/>
<evidence type="ECO:0000313" key="1">
    <source>
        <dbReference type="EMBL" id="CAE8739767.1"/>
    </source>
</evidence>
<comment type="caution">
    <text evidence="1">The sequence shown here is derived from an EMBL/GenBank/DDBJ whole genome shotgun (WGS) entry which is preliminary data.</text>
</comment>
<evidence type="ECO:0000313" key="2">
    <source>
        <dbReference type="Proteomes" id="UP000626109"/>
    </source>
</evidence>
<accession>A0A813LV94</accession>
<name>A0A813LV94_POLGL</name>
<dbReference type="Proteomes" id="UP000626109">
    <property type="component" value="Unassembled WGS sequence"/>
</dbReference>
<dbReference type="AlphaFoldDB" id="A0A813LV94"/>
<reference evidence="1" key="1">
    <citation type="submission" date="2021-02" db="EMBL/GenBank/DDBJ databases">
        <authorList>
            <person name="Dougan E. K."/>
            <person name="Rhodes N."/>
            <person name="Thang M."/>
            <person name="Chan C."/>
        </authorList>
    </citation>
    <scope>NUCLEOTIDE SEQUENCE</scope>
</reference>
<organism evidence="1 2">
    <name type="scientific">Polarella glacialis</name>
    <name type="common">Dinoflagellate</name>
    <dbReference type="NCBI Taxonomy" id="89957"/>
    <lineage>
        <taxon>Eukaryota</taxon>
        <taxon>Sar</taxon>
        <taxon>Alveolata</taxon>
        <taxon>Dinophyceae</taxon>
        <taxon>Suessiales</taxon>
        <taxon>Suessiaceae</taxon>
        <taxon>Polarella</taxon>
    </lineage>
</organism>
<protein>
    <submittedName>
        <fullName evidence="1">Uncharacterized protein</fullName>
    </submittedName>
</protein>
<feature type="non-terminal residue" evidence="1">
    <location>
        <position position="97"/>
    </location>
</feature>
<dbReference type="EMBL" id="CAJNNW010037150">
    <property type="protein sequence ID" value="CAE8739767.1"/>
    <property type="molecule type" value="Genomic_DNA"/>
</dbReference>
<gene>
    <name evidence="1" type="ORF">PGLA2088_LOCUS49757</name>
</gene>